<name>A0A9Q0G5A9_9ROSI</name>
<dbReference type="GO" id="GO:0098542">
    <property type="term" value="P:defense response to other organism"/>
    <property type="evidence" value="ECO:0007669"/>
    <property type="project" value="InterPro"/>
</dbReference>
<reference evidence="7" key="1">
    <citation type="submission" date="2022-02" db="EMBL/GenBank/DDBJ databases">
        <authorList>
            <person name="Henning P.M."/>
            <person name="McCubbin A.G."/>
            <person name="Shore J.S."/>
        </authorList>
    </citation>
    <scope>NUCLEOTIDE SEQUENCE</scope>
    <source>
        <strain evidence="7">F60SS</strain>
        <tissue evidence="7">Leaves</tissue>
    </source>
</reference>
<dbReference type="AlphaFoldDB" id="A0A9Q0G5A9"/>
<evidence type="ECO:0000256" key="1">
    <source>
        <dbReference type="ARBA" id="ARBA00004167"/>
    </source>
</evidence>
<evidence type="ECO:0000313" key="8">
    <source>
        <dbReference type="Proteomes" id="UP001141552"/>
    </source>
</evidence>
<dbReference type="Proteomes" id="UP001141552">
    <property type="component" value="Unassembled WGS sequence"/>
</dbReference>
<reference evidence="7" key="2">
    <citation type="journal article" date="2023" name="Plants (Basel)">
        <title>Annotation of the Turnera subulata (Passifloraceae) Draft Genome Reveals the S-Locus Evolved after the Divergence of Turneroideae from Passifloroideae in a Stepwise Manner.</title>
        <authorList>
            <person name="Henning P.M."/>
            <person name="Roalson E.H."/>
            <person name="Mir W."/>
            <person name="McCubbin A.G."/>
            <person name="Shore J.S."/>
        </authorList>
    </citation>
    <scope>NUCLEOTIDE SEQUENCE</scope>
    <source>
        <strain evidence="7">F60SS</strain>
    </source>
</reference>
<gene>
    <name evidence="7" type="ORF">Tsubulata_042772</name>
</gene>
<comment type="caution">
    <text evidence="7">The sequence shown here is derived from an EMBL/GenBank/DDBJ whole genome shotgun (WGS) entry which is preliminary data.</text>
</comment>
<dbReference type="EMBL" id="JAKUCV010002130">
    <property type="protein sequence ID" value="KAJ4843844.1"/>
    <property type="molecule type" value="Genomic_DNA"/>
</dbReference>
<protein>
    <recommendedName>
        <fullName evidence="6">Late embryogenesis abundant protein LEA-2 subgroup domain-containing protein</fullName>
    </recommendedName>
</protein>
<evidence type="ECO:0000256" key="3">
    <source>
        <dbReference type="ARBA" id="ARBA00022989"/>
    </source>
</evidence>
<evidence type="ECO:0000256" key="4">
    <source>
        <dbReference type="ARBA" id="ARBA00023136"/>
    </source>
</evidence>
<dbReference type="PANTHER" id="PTHR31234:SF39">
    <property type="entry name" value="HARPIN-INDUCED PROTEIN 1 CONTAINING PROTEIN, EXPRESSED"/>
    <property type="match status" value="1"/>
</dbReference>
<proteinExistence type="predicted"/>
<keyword evidence="2 5" id="KW-0812">Transmembrane</keyword>
<dbReference type="PANTHER" id="PTHR31234">
    <property type="entry name" value="LATE EMBRYOGENESIS ABUNDANT (LEA) HYDROXYPROLINE-RICH GLYCOPROTEIN FAMILY"/>
    <property type="match status" value="1"/>
</dbReference>
<dbReference type="OrthoDB" id="669838at2759"/>
<organism evidence="7 8">
    <name type="scientific">Turnera subulata</name>
    <dbReference type="NCBI Taxonomy" id="218843"/>
    <lineage>
        <taxon>Eukaryota</taxon>
        <taxon>Viridiplantae</taxon>
        <taxon>Streptophyta</taxon>
        <taxon>Embryophyta</taxon>
        <taxon>Tracheophyta</taxon>
        <taxon>Spermatophyta</taxon>
        <taxon>Magnoliopsida</taxon>
        <taxon>eudicotyledons</taxon>
        <taxon>Gunneridae</taxon>
        <taxon>Pentapetalae</taxon>
        <taxon>rosids</taxon>
        <taxon>fabids</taxon>
        <taxon>Malpighiales</taxon>
        <taxon>Passifloraceae</taxon>
        <taxon>Turnera</taxon>
    </lineage>
</organism>
<keyword evidence="8" id="KW-1185">Reference proteome</keyword>
<evidence type="ECO:0000256" key="2">
    <source>
        <dbReference type="ARBA" id="ARBA00022692"/>
    </source>
</evidence>
<keyword evidence="4 5" id="KW-0472">Membrane</keyword>
<dbReference type="InterPro" id="IPR044839">
    <property type="entry name" value="NDR1-like"/>
</dbReference>
<feature type="domain" description="Late embryogenesis abundant protein LEA-2 subgroup" evidence="6">
    <location>
        <begin position="76"/>
        <end position="174"/>
    </location>
</feature>
<evidence type="ECO:0000256" key="5">
    <source>
        <dbReference type="SAM" id="Phobius"/>
    </source>
</evidence>
<feature type="transmembrane region" description="Helical" evidence="5">
    <location>
        <begin position="21"/>
        <end position="44"/>
    </location>
</feature>
<evidence type="ECO:0000259" key="6">
    <source>
        <dbReference type="Pfam" id="PF03168"/>
    </source>
</evidence>
<comment type="subcellular location">
    <subcellularLocation>
        <location evidence="1">Membrane</location>
        <topology evidence="1">Single-pass membrane protein</topology>
    </subcellularLocation>
</comment>
<dbReference type="Pfam" id="PF03168">
    <property type="entry name" value="LEA_2"/>
    <property type="match status" value="1"/>
</dbReference>
<sequence length="199" mass="22586">MAPTAAQPQRPAPASSRLFRLIAIVILALIVIVGLAVLITWLVLKPKQLAYSIENRSIHNFNIQNDHLNATFDFLLRAKNPNHKISVYYDLLEVSVAVDGQTLAFNTLEPFHQPRRNVTHLEAHLEARDVALSRSMSKNLRVSKASGDVDLDVRVRARIRLKVGIWKLKHRTLKVLCSPVLVHFSSWKTYDTTDCDIDY</sequence>
<dbReference type="InterPro" id="IPR004864">
    <property type="entry name" value="LEA_2"/>
</dbReference>
<keyword evidence="3 5" id="KW-1133">Transmembrane helix</keyword>
<evidence type="ECO:0000313" key="7">
    <source>
        <dbReference type="EMBL" id="KAJ4843844.1"/>
    </source>
</evidence>
<dbReference type="GO" id="GO:0005886">
    <property type="term" value="C:plasma membrane"/>
    <property type="evidence" value="ECO:0007669"/>
    <property type="project" value="TreeGrafter"/>
</dbReference>
<accession>A0A9Q0G5A9</accession>